<dbReference type="InterPro" id="IPR012338">
    <property type="entry name" value="Beta-lactam/transpept-like"/>
</dbReference>
<dbReference type="PANTHER" id="PTHR46825">
    <property type="entry name" value="D-ALANYL-D-ALANINE-CARBOXYPEPTIDASE/ENDOPEPTIDASE AMPH"/>
    <property type="match status" value="1"/>
</dbReference>
<feature type="chain" id="PRO_5039562835" evidence="2">
    <location>
        <begin position="24"/>
        <end position="399"/>
    </location>
</feature>
<evidence type="ECO:0000313" key="5">
    <source>
        <dbReference type="Proteomes" id="UP000509303"/>
    </source>
</evidence>
<feature type="region of interest" description="Disordered" evidence="1">
    <location>
        <begin position="28"/>
        <end position="48"/>
    </location>
</feature>
<keyword evidence="2" id="KW-0732">Signal</keyword>
<feature type="domain" description="Beta-lactamase-related" evidence="3">
    <location>
        <begin position="57"/>
        <end position="385"/>
    </location>
</feature>
<dbReference type="InterPro" id="IPR050491">
    <property type="entry name" value="AmpC-like"/>
</dbReference>
<dbReference type="Pfam" id="PF00144">
    <property type="entry name" value="Beta-lactamase"/>
    <property type="match status" value="1"/>
</dbReference>
<feature type="signal peptide" evidence="2">
    <location>
        <begin position="1"/>
        <end position="23"/>
    </location>
</feature>
<reference evidence="4 5" key="1">
    <citation type="submission" date="2020-06" db="EMBL/GenBank/DDBJ databases">
        <title>Genome mining for natural products.</title>
        <authorList>
            <person name="Zhang B."/>
            <person name="Shi J."/>
            <person name="Ge H."/>
        </authorList>
    </citation>
    <scope>NUCLEOTIDE SEQUENCE [LARGE SCALE GENOMIC DNA]</scope>
    <source>
        <strain evidence="4 5">NA00687</strain>
    </source>
</reference>
<protein>
    <submittedName>
        <fullName evidence="4">Beta-lactamase family protein</fullName>
    </submittedName>
</protein>
<evidence type="ECO:0000313" key="4">
    <source>
        <dbReference type="EMBL" id="QKW52055.1"/>
    </source>
</evidence>
<accession>A0A7H8NCA0</accession>
<proteinExistence type="predicted"/>
<sequence>MTKHKRALAGALTLAVAVGVAGAVLPGSAAATSRTSGTTASARPAKAGGEHAGVREYLRRLTTVDGVPGALAEVRDRRGSRVLTSGVADVDSQAPVHRDSRFRIGSMTKMFTATTVLQLVEEGAVRLDAPVERYLPGVVRGHGNDGRKITVRQLLQHTSRLPDFLDYLRPQDIVADPLAHHDPRDLVALALQHPPVDKPGTNWDYSNTNYLLAGLIIERVTGHTYADEVHERIVRPLGLRETYVPSETTIRGPHPRGYARPGKDAPLVDITRIDPSIGGAAGGVISSGTDLNTFLAALLGGELLQPAELREMTRTQPTGGDGDRAYGLGLESRSLPGGGLYWGHSGDFLGYETMAGATVDGRQATVMANLGPGGSDTQSDDIRAAVETALSGGRPSARP</sequence>
<evidence type="ECO:0000256" key="1">
    <source>
        <dbReference type="SAM" id="MobiDB-lite"/>
    </source>
</evidence>
<dbReference type="InterPro" id="IPR001466">
    <property type="entry name" value="Beta-lactam-related"/>
</dbReference>
<dbReference type="Gene3D" id="3.40.710.10">
    <property type="entry name" value="DD-peptidase/beta-lactamase superfamily"/>
    <property type="match status" value="1"/>
</dbReference>
<dbReference type="AlphaFoldDB" id="A0A7H8NCA0"/>
<dbReference type="PANTHER" id="PTHR46825:SF7">
    <property type="entry name" value="D-ALANYL-D-ALANINE CARBOXYPEPTIDASE"/>
    <property type="match status" value="1"/>
</dbReference>
<feature type="compositionally biased region" description="Low complexity" evidence="1">
    <location>
        <begin position="28"/>
        <end position="45"/>
    </location>
</feature>
<evidence type="ECO:0000256" key="2">
    <source>
        <dbReference type="SAM" id="SignalP"/>
    </source>
</evidence>
<evidence type="ECO:0000259" key="3">
    <source>
        <dbReference type="Pfam" id="PF00144"/>
    </source>
</evidence>
<gene>
    <name evidence="4" type="ORF">HUT08_23835</name>
</gene>
<organism evidence="4 5">
    <name type="scientific">Streptomyces buecherae</name>
    <dbReference type="NCBI Taxonomy" id="2763006"/>
    <lineage>
        <taxon>Bacteria</taxon>
        <taxon>Bacillati</taxon>
        <taxon>Actinomycetota</taxon>
        <taxon>Actinomycetes</taxon>
        <taxon>Kitasatosporales</taxon>
        <taxon>Streptomycetaceae</taxon>
        <taxon>Streptomyces</taxon>
    </lineage>
</organism>
<dbReference type="RefSeq" id="WP_176163761.1">
    <property type="nucleotide sequence ID" value="NZ_CP054929.1"/>
</dbReference>
<dbReference type="Proteomes" id="UP000509303">
    <property type="component" value="Chromosome"/>
</dbReference>
<dbReference type="SUPFAM" id="SSF56601">
    <property type="entry name" value="beta-lactamase/transpeptidase-like"/>
    <property type="match status" value="1"/>
</dbReference>
<keyword evidence="5" id="KW-1185">Reference proteome</keyword>
<name>A0A7H8NCA0_9ACTN</name>
<dbReference type="EMBL" id="CP054929">
    <property type="protein sequence ID" value="QKW52055.1"/>
    <property type="molecule type" value="Genomic_DNA"/>
</dbReference>